<accession>A0A401ULA9</accession>
<feature type="compositionally biased region" description="Basic and acidic residues" evidence="1">
    <location>
        <begin position="68"/>
        <end position="81"/>
    </location>
</feature>
<reference evidence="2 3" key="1">
    <citation type="submission" date="2018-11" db="EMBL/GenBank/DDBJ databases">
        <title>Genome sequencing and assembly of Clostridium tagluense strain A121.</title>
        <authorList>
            <person name="Murakami T."/>
            <person name="Segawa T."/>
            <person name="Shcherbakova V.A."/>
            <person name="Mori H."/>
            <person name="Yoshimura Y."/>
        </authorList>
    </citation>
    <scope>NUCLEOTIDE SEQUENCE [LARGE SCALE GENOMIC DNA]</scope>
    <source>
        <strain evidence="2 3">A121</strain>
    </source>
</reference>
<name>A0A401ULA9_9CLOT</name>
<dbReference type="EMBL" id="BHYK01000009">
    <property type="protein sequence ID" value="GCD10331.1"/>
    <property type="molecule type" value="Genomic_DNA"/>
</dbReference>
<feature type="region of interest" description="Disordered" evidence="1">
    <location>
        <begin position="59"/>
        <end position="81"/>
    </location>
</feature>
<dbReference type="RefSeq" id="WP_125000758.1">
    <property type="nucleotide sequence ID" value="NZ_BHYK01000009.1"/>
</dbReference>
<evidence type="ECO:0000313" key="3">
    <source>
        <dbReference type="Proteomes" id="UP000287872"/>
    </source>
</evidence>
<comment type="caution">
    <text evidence="2">The sequence shown here is derived from an EMBL/GenBank/DDBJ whole genome shotgun (WGS) entry which is preliminary data.</text>
</comment>
<keyword evidence="3" id="KW-1185">Reference proteome</keyword>
<organism evidence="2 3">
    <name type="scientific">Clostridium tagluense</name>
    <dbReference type="NCBI Taxonomy" id="360422"/>
    <lineage>
        <taxon>Bacteria</taxon>
        <taxon>Bacillati</taxon>
        <taxon>Bacillota</taxon>
        <taxon>Clostridia</taxon>
        <taxon>Eubacteriales</taxon>
        <taxon>Clostridiaceae</taxon>
        <taxon>Clostridium</taxon>
    </lineage>
</organism>
<sequence>MKNIEEYTPCELATLATVVGILIAEKLNVNQQNVVGNFLVGVAQIILIIAAQAQNLQAQQDDQGGDNGKNDTKGSNKDLQKQIDELKEHIKNFENNMSC</sequence>
<dbReference type="AlphaFoldDB" id="A0A401ULA9"/>
<dbReference type="Proteomes" id="UP000287872">
    <property type="component" value="Unassembled WGS sequence"/>
</dbReference>
<proteinExistence type="predicted"/>
<gene>
    <name evidence="2" type="ORF">Ctaglu_19540</name>
</gene>
<dbReference type="OrthoDB" id="1683820at2"/>
<dbReference type="GeneID" id="77241524"/>
<evidence type="ECO:0000256" key="1">
    <source>
        <dbReference type="SAM" id="MobiDB-lite"/>
    </source>
</evidence>
<evidence type="ECO:0000313" key="2">
    <source>
        <dbReference type="EMBL" id="GCD10331.1"/>
    </source>
</evidence>
<protein>
    <submittedName>
        <fullName evidence="2">Uncharacterized protein</fullName>
    </submittedName>
</protein>